<organism evidence="1 2">
    <name type="scientific">Silvibacterium bohemicum</name>
    <dbReference type="NCBI Taxonomy" id="1577686"/>
    <lineage>
        <taxon>Bacteria</taxon>
        <taxon>Pseudomonadati</taxon>
        <taxon>Acidobacteriota</taxon>
        <taxon>Terriglobia</taxon>
        <taxon>Terriglobales</taxon>
        <taxon>Acidobacteriaceae</taxon>
        <taxon>Silvibacterium</taxon>
    </lineage>
</organism>
<comment type="caution">
    <text evidence="1">The sequence shown here is derived from an EMBL/GenBank/DDBJ whole genome shotgun (WGS) entry which is preliminary data.</text>
</comment>
<proteinExistence type="predicted"/>
<dbReference type="AlphaFoldDB" id="A0A841K1D2"/>
<evidence type="ECO:0000313" key="1">
    <source>
        <dbReference type="EMBL" id="MBB6146795.1"/>
    </source>
</evidence>
<dbReference type="Gene3D" id="3.10.450.50">
    <property type="match status" value="1"/>
</dbReference>
<gene>
    <name evidence="1" type="ORF">HNQ77_004776</name>
</gene>
<evidence type="ECO:0000313" key="2">
    <source>
        <dbReference type="Proteomes" id="UP000538666"/>
    </source>
</evidence>
<dbReference type="Proteomes" id="UP000538666">
    <property type="component" value="Unassembled WGS sequence"/>
</dbReference>
<protein>
    <submittedName>
        <fullName evidence="1">Uncharacterized protein</fullName>
    </submittedName>
</protein>
<sequence length="114" mass="12940">MHSPMLIRAIEGRANVAFTISNSSKSRDNPGKYIYEGKLDERTTFLRWQGTVEGHEIESLELLTDDENGLLIERTIAYRPFPAVKLLRDKLYILNAGRLPDDMWDYAPADAGQA</sequence>
<name>A0A841K1D2_9BACT</name>
<keyword evidence="2" id="KW-1185">Reference proteome</keyword>
<accession>A0A841K1D2</accession>
<dbReference type="EMBL" id="JACHEK010000011">
    <property type="protein sequence ID" value="MBB6146795.1"/>
    <property type="molecule type" value="Genomic_DNA"/>
</dbReference>
<reference evidence="1 2" key="1">
    <citation type="submission" date="2020-08" db="EMBL/GenBank/DDBJ databases">
        <title>Genomic Encyclopedia of Type Strains, Phase IV (KMG-IV): sequencing the most valuable type-strain genomes for metagenomic binning, comparative biology and taxonomic classification.</title>
        <authorList>
            <person name="Goeker M."/>
        </authorList>
    </citation>
    <scope>NUCLEOTIDE SEQUENCE [LARGE SCALE GENOMIC DNA]</scope>
    <source>
        <strain evidence="1 2">DSM 103733</strain>
    </source>
</reference>